<feature type="domain" description="PEGA" evidence="2">
    <location>
        <begin position="34"/>
        <end position="105"/>
    </location>
</feature>
<dbReference type="PANTHER" id="PTHR36194:SF1">
    <property type="entry name" value="S-LAYER-LIKE PROTEIN"/>
    <property type="match status" value="1"/>
</dbReference>
<reference evidence="3" key="1">
    <citation type="submission" date="2022-12" db="EMBL/GenBank/DDBJ databases">
        <title>Isolation and characterisation of novel Methanocorpusculum spp. from native Australian herbivores indicates the genus is ancestrally host-associated.</title>
        <authorList>
            <person name="Volmer J.G."/>
            <person name="Soo R.M."/>
            <person name="Evans P.N."/>
            <person name="Hoedt E.C."/>
            <person name="Astorga Alsina A.L."/>
            <person name="Woodcroft B.J."/>
            <person name="Tyson G.W."/>
            <person name="Hugenholtz P."/>
            <person name="Morrison M."/>
        </authorList>
    </citation>
    <scope>NUCLEOTIDE SEQUENCE</scope>
    <source>
        <strain evidence="3">MG</strain>
    </source>
</reference>
<feature type="transmembrane region" description="Helical" evidence="1">
    <location>
        <begin position="414"/>
        <end position="432"/>
    </location>
</feature>
<accession>A0ABT4IIX2</accession>
<dbReference type="PANTHER" id="PTHR36194">
    <property type="entry name" value="S-LAYER-LIKE PROTEIN"/>
    <property type="match status" value="1"/>
</dbReference>
<keyword evidence="1" id="KW-0812">Transmembrane</keyword>
<gene>
    <name evidence="3" type="ORF">O0S10_08820</name>
</gene>
<feature type="domain" description="PEGA" evidence="2">
    <location>
        <begin position="254"/>
        <end position="328"/>
    </location>
</feature>
<name>A0ABT4IIX2_9EURY</name>
<feature type="domain" description="PEGA" evidence="2">
    <location>
        <begin position="182"/>
        <end position="246"/>
    </location>
</feature>
<dbReference type="Proteomes" id="UP001141422">
    <property type="component" value="Unassembled WGS sequence"/>
</dbReference>
<feature type="domain" description="PEGA" evidence="2">
    <location>
        <begin position="339"/>
        <end position="404"/>
    </location>
</feature>
<dbReference type="InterPro" id="IPR013229">
    <property type="entry name" value="PEGA"/>
</dbReference>
<keyword evidence="1" id="KW-0472">Membrane</keyword>
<feature type="domain" description="PEGA" evidence="2">
    <location>
        <begin position="110"/>
        <end position="174"/>
    </location>
</feature>
<keyword evidence="1" id="KW-1133">Transmembrane helix</keyword>
<evidence type="ECO:0000313" key="4">
    <source>
        <dbReference type="Proteomes" id="UP001141422"/>
    </source>
</evidence>
<keyword evidence="4" id="KW-1185">Reference proteome</keyword>
<evidence type="ECO:0000259" key="2">
    <source>
        <dbReference type="Pfam" id="PF08308"/>
    </source>
</evidence>
<sequence>MNKYHLVLVLLACTALLAAPAAAEVIGSVGGETATISVTSSPSGAEVYDAGTYQGTTPCNIIVHTTATPIDHDITVSKNGYYDYHHYIGDVYTDQYITVNAVLTPVVQTGYLDISSSPSGANVYVDGIYKGTSPLVVSVDAGSHAIRMEKPGYDTWYGTYRVSPGDTTQVHASLGSSVTYGYISVHSTPSGANVYVDGNYRDNTPEVISVTAGTSHQVTISYAGYEVYQQTVTVSTGSTVYIDANLITSADAYLKIASYPSGAAVYVDGNYCGNTGYSSGSSVNYMNIGPLTAGSHAVMLKLDGYNTYTSTVTLSPNEIRTMSVTLTQNEPTPSGNAGLHVESTPSGAEVYVDNVFRGYTPVFLSDISEGQHTLLLQHTGYNDWTQYVQFIAGQTVEMDVTMSPASVPTAPAQSPFPILAFAGLAAAAAFAVRRMY</sequence>
<protein>
    <submittedName>
        <fullName evidence="3">PEGA domain-containing protein</fullName>
    </submittedName>
</protein>
<evidence type="ECO:0000313" key="3">
    <source>
        <dbReference type="EMBL" id="MCZ0861319.1"/>
    </source>
</evidence>
<evidence type="ECO:0000256" key="1">
    <source>
        <dbReference type="SAM" id="Phobius"/>
    </source>
</evidence>
<dbReference type="Pfam" id="PF08308">
    <property type="entry name" value="PEGA"/>
    <property type="match status" value="5"/>
</dbReference>
<dbReference type="EMBL" id="JAPTGB010000021">
    <property type="protein sequence ID" value="MCZ0861319.1"/>
    <property type="molecule type" value="Genomic_DNA"/>
</dbReference>
<organism evidence="3 4">
    <name type="scientific">Methanocorpusculum petauri</name>
    <dbReference type="NCBI Taxonomy" id="3002863"/>
    <lineage>
        <taxon>Archaea</taxon>
        <taxon>Methanobacteriati</taxon>
        <taxon>Methanobacteriota</taxon>
        <taxon>Stenosarchaea group</taxon>
        <taxon>Methanomicrobia</taxon>
        <taxon>Methanomicrobiales</taxon>
        <taxon>Methanocorpusculaceae</taxon>
        <taxon>Methanocorpusculum</taxon>
    </lineage>
</organism>
<dbReference type="RefSeq" id="WP_268925509.1">
    <property type="nucleotide sequence ID" value="NZ_JAPTGB010000021.1"/>
</dbReference>
<comment type="caution">
    <text evidence="3">The sequence shown here is derived from an EMBL/GenBank/DDBJ whole genome shotgun (WGS) entry which is preliminary data.</text>
</comment>
<proteinExistence type="predicted"/>